<reference evidence="1" key="1">
    <citation type="journal article" date="2001" name="Gene">
        <title>Assignment of 118 novel cDNAs of cynomolgus monkey brain to human chromosomes.</title>
        <authorList>
            <person name="Osada N."/>
            <person name="Hida M."/>
            <person name="Kususda J."/>
            <person name="Tanuma R."/>
            <person name="Iseki K."/>
            <person name="Hirata M."/>
            <person name="Suto Y."/>
            <person name="Hirai M."/>
            <person name="Terao K."/>
            <person name="Suzuki Y."/>
            <person name="Sugano S."/>
            <person name="Hashimoto K."/>
        </authorList>
    </citation>
    <scope>NUCLEOTIDE SEQUENCE</scope>
    <source>
        <tissue evidence="1">Medulla oblongata</tissue>
    </source>
</reference>
<dbReference type="AlphaFoldDB" id="Q8HXI8"/>
<dbReference type="EMBL" id="AB097530">
    <property type="protein sequence ID" value="BAC41755.1"/>
    <property type="molecule type" value="mRNA"/>
</dbReference>
<name>Q8HXI8_MACFA</name>
<accession>Q8HXI8</accession>
<organism evidence="1">
    <name type="scientific">Macaca fascicularis</name>
    <name type="common">Crab-eating macaque</name>
    <name type="synonym">Cynomolgus monkey</name>
    <dbReference type="NCBI Taxonomy" id="9541"/>
    <lineage>
        <taxon>Eukaryota</taxon>
        <taxon>Metazoa</taxon>
        <taxon>Chordata</taxon>
        <taxon>Craniata</taxon>
        <taxon>Vertebrata</taxon>
        <taxon>Euteleostomi</taxon>
        <taxon>Mammalia</taxon>
        <taxon>Eutheria</taxon>
        <taxon>Euarchontoglires</taxon>
        <taxon>Primates</taxon>
        <taxon>Haplorrhini</taxon>
        <taxon>Catarrhini</taxon>
        <taxon>Cercopithecidae</taxon>
        <taxon>Cercopithecinae</taxon>
        <taxon>Macaca</taxon>
    </lineage>
</organism>
<sequence>MAPELLWSRTQLQMPTGWGARPAAPSPRCTAPPHLSQCPSALAGRLSCCQSIQSLMKIQPPFIDFLASEFSFSSLLVQFVKDSQQDAPVTTQHFRNWCKRNGRAQPPSRTGSEWPRCKEGLRDYWGVYAKSWSKNALAGTTAASMPLPSPPQPQTKKVFVGLVISAPQIILHRELFPLTFLKAISR</sequence>
<proteinExistence type="evidence at transcript level"/>
<protein>
    <submittedName>
        <fullName evidence="1">Uncharacterized protein</fullName>
    </submittedName>
</protein>
<reference evidence="1" key="2">
    <citation type="submission" date="2002-12" db="EMBL/GenBank/DDBJ databases">
        <authorList>
            <person name="Hashimoto K."/>
            <person name="Osada N."/>
            <person name="Hida M."/>
            <person name="Kusuda J."/>
            <person name="Sugano S."/>
        </authorList>
    </citation>
    <scope>NUCLEOTIDE SEQUENCE</scope>
    <source>
        <tissue evidence="1">Medulla oblongata</tissue>
    </source>
</reference>
<evidence type="ECO:0000313" key="1">
    <source>
        <dbReference type="EMBL" id="BAC41755.1"/>
    </source>
</evidence>